<proteinExistence type="predicted"/>
<name>A0A2M4C8F7_9DIPT</name>
<dbReference type="EMBL" id="GGFJ01012384">
    <property type="protein sequence ID" value="MBW61525.1"/>
    <property type="molecule type" value="Transcribed_RNA"/>
</dbReference>
<sequence>MCGRRIRLVGSSISRVPHLMLRLACVFLLCELHTLRGIRLGRVFTCFLAKYQKICTKTNSSRAVREVRQNLGSSTDDGSDDWHQSGLCIRYLHLAGCRLERRARAE</sequence>
<organism evidence="1">
    <name type="scientific">Anopheles marajoara</name>
    <dbReference type="NCBI Taxonomy" id="58244"/>
    <lineage>
        <taxon>Eukaryota</taxon>
        <taxon>Metazoa</taxon>
        <taxon>Ecdysozoa</taxon>
        <taxon>Arthropoda</taxon>
        <taxon>Hexapoda</taxon>
        <taxon>Insecta</taxon>
        <taxon>Pterygota</taxon>
        <taxon>Neoptera</taxon>
        <taxon>Endopterygota</taxon>
        <taxon>Diptera</taxon>
        <taxon>Nematocera</taxon>
        <taxon>Culicoidea</taxon>
        <taxon>Culicidae</taxon>
        <taxon>Anophelinae</taxon>
        <taxon>Anopheles</taxon>
    </lineage>
</organism>
<accession>A0A2M4C8F7</accession>
<protein>
    <submittedName>
        <fullName evidence="1">Putative secreted protein</fullName>
    </submittedName>
</protein>
<dbReference type="AlphaFoldDB" id="A0A2M4C8F7"/>
<reference evidence="1" key="1">
    <citation type="submission" date="2018-01" db="EMBL/GenBank/DDBJ databases">
        <title>An insight into the sialome of Amazonian anophelines.</title>
        <authorList>
            <person name="Ribeiro J.M."/>
            <person name="Scarpassa V."/>
            <person name="Calvo E."/>
        </authorList>
    </citation>
    <scope>NUCLEOTIDE SEQUENCE</scope>
    <source>
        <tissue evidence="1">Salivary glands</tissue>
    </source>
</reference>
<evidence type="ECO:0000313" key="1">
    <source>
        <dbReference type="EMBL" id="MBW61525.1"/>
    </source>
</evidence>